<accession>D7U8A8</accession>
<protein>
    <submittedName>
        <fullName evidence="1">Uncharacterized protein</fullName>
    </submittedName>
</protein>
<dbReference type="EMBL" id="FN596740">
    <property type="protein sequence ID" value="CBI38972.3"/>
    <property type="molecule type" value="Genomic_DNA"/>
</dbReference>
<dbReference type="InParanoid" id="D7U8A8"/>
<proteinExistence type="predicted"/>
<sequence>MDLFLSKAYSSLRNLEVLDLSYNDLESFQLVQGTSLTC</sequence>
<dbReference type="HOGENOM" id="CLU_3336605_0_0_1"/>
<organism evidence="1 2">
    <name type="scientific">Vitis vinifera</name>
    <name type="common">Grape</name>
    <dbReference type="NCBI Taxonomy" id="29760"/>
    <lineage>
        <taxon>Eukaryota</taxon>
        <taxon>Viridiplantae</taxon>
        <taxon>Streptophyta</taxon>
        <taxon>Embryophyta</taxon>
        <taxon>Tracheophyta</taxon>
        <taxon>Spermatophyta</taxon>
        <taxon>Magnoliopsida</taxon>
        <taxon>eudicotyledons</taxon>
        <taxon>Gunneridae</taxon>
        <taxon>Pentapetalae</taxon>
        <taxon>rosids</taxon>
        <taxon>Vitales</taxon>
        <taxon>Vitaceae</taxon>
        <taxon>Viteae</taxon>
        <taxon>Vitis</taxon>
    </lineage>
</organism>
<dbReference type="InterPro" id="IPR001611">
    <property type="entry name" value="Leu-rich_rpt"/>
</dbReference>
<dbReference type="AlphaFoldDB" id="D7U8A8"/>
<gene>
    <name evidence="1" type="ordered locus">VIT_09s0070g00630</name>
</gene>
<dbReference type="Proteomes" id="UP000009183">
    <property type="component" value="Chromosome 9"/>
</dbReference>
<name>D7U8A8_VITVI</name>
<dbReference type="PaxDb" id="29760-VIT_09s0070g00630.t01"/>
<reference evidence="2" key="1">
    <citation type="journal article" date="2007" name="Nature">
        <title>The grapevine genome sequence suggests ancestral hexaploidization in major angiosperm phyla.</title>
        <authorList>
            <consortium name="The French-Italian Public Consortium for Grapevine Genome Characterization."/>
            <person name="Jaillon O."/>
            <person name="Aury J.-M."/>
            <person name="Noel B."/>
            <person name="Policriti A."/>
            <person name="Clepet C."/>
            <person name="Casagrande A."/>
            <person name="Choisne N."/>
            <person name="Aubourg S."/>
            <person name="Vitulo N."/>
            <person name="Jubin C."/>
            <person name="Vezzi A."/>
            <person name="Legeai F."/>
            <person name="Hugueney P."/>
            <person name="Dasilva C."/>
            <person name="Horner D."/>
            <person name="Mica E."/>
            <person name="Jublot D."/>
            <person name="Poulain J."/>
            <person name="Bruyere C."/>
            <person name="Billault A."/>
            <person name="Segurens B."/>
            <person name="Gouyvenoux M."/>
            <person name="Ugarte E."/>
            <person name="Cattonaro F."/>
            <person name="Anthouard V."/>
            <person name="Vico V."/>
            <person name="Del Fabbro C."/>
            <person name="Alaux M."/>
            <person name="Di Gaspero G."/>
            <person name="Dumas V."/>
            <person name="Felice N."/>
            <person name="Paillard S."/>
            <person name="Juman I."/>
            <person name="Moroldo M."/>
            <person name="Scalabrin S."/>
            <person name="Canaguier A."/>
            <person name="Le Clainche I."/>
            <person name="Malacrida G."/>
            <person name="Durand E."/>
            <person name="Pesole G."/>
            <person name="Laucou V."/>
            <person name="Chatelet P."/>
            <person name="Merdinoglu D."/>
            <person name="Delledonne M."/>
            <person name="Pezzotti M."/>
            <person name="Lecharny A."/>
            <person name="Scarpelli C."/>
            <person name="Artiguenave F."/>
            <person name="Pe M.E."/>
            <person name="Valle G."/>
            <person name="Morgante M."/>
            <person name="Caboche M."/>
            <person name="Adam-Blondon A.-F."/>
            <person name="Weissenbach J."/>
            <person name="Quetier F."/>
            <person name="Wincker P."/>
        </authorList>
    </citation>
    <scope>NUCLEOTIDE SEQUENCE [LARGE SCALE GENOMIC DNA]</scope>
    <source>
        <strain evidence="2">cv. Pinot noir / PN40024</strain>
    </source>
</reference>
<dbReference type="PROSITE" id="PS51450">
    <property type="entry name" value="LRR"/>
    <property type="match status" value="1"/>
</dbReference>
<keyword evidence="2" id="KW-1185">Reference proteome</keyword>
<evidence type="ECO:0000313" key="1">
    <source>
        <dbReference type="EMBL" id="CBI38972.3"/>
    </source>
</evidence>
<evidence type="ECO:0000313" key="2">
    <source>
        <dbReference type="Proteomes" id="UP000009183"/>
    </source>
</evidence>